<dbReference type="Proteomes" id="UP000682111">
    <property type="component" value="Unassembled WGS sequence"/>
</dbReference>
<evidence type="ECO:0000259" key="1">
    <source>
        <dbReference type="Pfam" id="PF08955"/>
    </source>
</evidence>
<evidence type="ECO:0000313" key="3">
    <source>
        <dbReference type="EMBL" id="GIN60313.1"/>
    </source>
</evidence>
<dbReference type="Pfam" id="PF08955">
    <property type="entry name" value="BofC_C"/>
    <property type="match status" value="1"/>
</dbReference>
<dbReference type="Gene3D" id="3.10.20.420">
    <property type="entry name" value="Bypass-of-forespore C, N-terminal domain"/>
    <property type="match status" value="1"/>
</dbReference>
<comment type="caution">
    <text evidence="3">The sequence shown here is derived from an EMBL/GenBank/DDBJ whole genome shotgun (WGS) entry which is preliminary data.</text>
</comment>
<accession>A0A919WE78</accession>
<dbReference type="Pfam" id="PF08977">
    <property type="entry name" value="BOFC_N"/>
    <property type="match status" value="1"/>
</dbReference>
<feature type="domain" description="Bypass-of-forespore C N-terminal" evidence="2">
    <location>
        <begin position="43"/>
        <end position="92"/>
    </location>
</feature>
<dbReference type="AlphaFoldDB" id="A0A919WE78"/>
<proteinExistence type="predicted"/>
<name>A0A919WE78_9BACI</name>
<gene>
    <name evidence="3" type="ORF">J27TS8_03060</name>
</gene>
<reference evidence="3" key="1">
    <citation type="submission" date="2021-03" db="EMBL/GenBank/DDBJ databases">
        <title>Antimicrobial resistance genes in bacteria isolated from Japanese honey, and their potential for conferring macrolide and lincosamide resistance in the American foulbrood pathogen Paenibacillus larvae.</title>
        <authorList>
            <person name="Okamoto M."/>
            <person name="Kumagai M."/>
            <person name="Kanamori H."/>
            <person name="Takamatsu D."/>
        </authorList>
    </citation>
    <scope>NUCLEOTIDE SEQUENCE</scope>
    <source>
        <strain evidence="3">J27TS8</strain>
    </source>
</reference>
<feature type="domain" description="Bypass of forespore C C-terminal" evidence="1">
    <location>
        <begin position="95"/>
        <end position="167"/>
    </location>
</feature>
<dbReference type="Gene3D" id="3.30.70.1740">
    <property type="entry name" value="Bypass-of-forespore C, C-terminal domain"/>
    <property type="match status" value="1"/>
</dbReference>
<evidence type="ECO:0000259" key="2">
    <source>
        <dbReference type="Pfam" id="PF08977"/>
    </source>
</evidence>
<keyword evidence="4" id="KW-1185">Reference proteome</keyword>
<dbReference type="InterPro" id="IPR015071">
    <property type="entry name" value="BOFC_N"/>
</dbReference>
<evidence type="ECO:0000313" key="4">
    <source>
        <dbReference type="Proteomes" id="UP000682111"/>
    </source>
</evidence>
<dbReference type="InterPro" id="IPR015050">
    <property type="entry name" value="BofC_C"/>
</dbReference>
<sequence length="177" mass="20555">MKVIRSLIFLLIAIFLSGINGIMSAEAKNDQTKETLQFEPLEVQVVLERMYLDGEFSQETIKETIWSMEDFWAKYDGWQLIDMTEDRVVFREFVDDISPLLKANGYFGINNDGALTIFNGKPQTSKIIHTFFQLDIGKLESKKHEELKKGIPIKDKHHYVEVLETFKDFTLEEKVAN</sequence>
<dbReference type="InterPro" id="IPR038117">
    <property type="entry name" value="BofC_C_sf"/>
</dbReference>
<dbReference type="EMBL" id="BORC01000001">
    <property type="protein sequence ID" value="GIN60313.1"/>
    <property type="molecule type" value="Genomic_DNA"/>
</dbReference>
<dbReference type="InterPro" id="IPR038118">
    <property type="entry name" value="BOFC_N_sf"/>
</dbReference>
<organism evidence="3 4">
    <name type="scientific">Robertmurraya siralis</name>
    <dbReference type="NCBI Taxonomy" id="77777"/>
    <lineage>
        <taxon>Bacteria</taxon>
        <taxon>Bacillati</taxon>
        <taxon>Bacillota</taxon>
        <taxon>Bacilli</taxon>
        <taxon>Bacillales</taxon>
        <taxon>Bacillaceae</taxon>
        <taxon>Robertmurraya</taxon>
    </lineage>
</organism>
<protein>
    <submittedName>
        <fullName evidence="3">BofC protein</fullName>
    </submittedName>
</protein>